<evidence type="ECO:0008006" key="3">
    <source>
        <dbReference type="Google" id="ProtNLM"/>
    </source>
</evidence>
<name>A0A4S3LYM5_9FLAO</name>
<keyword evidence="2" id="KW-1185">Reference proteome</keyword>
<comment type="caution">
    <text evidence="1">The sequence shown here is derived from an EMBL/GenBank/DDBJ whole genome shotgun (WGS) entry which is preliminary data.</text>
</comment>
<protein>
    <recommendedName>
        <fullName evidence="3">Universal stress protein</fullName>
    </recommendedName>
</protein>
<dbReference type="RefSeq" id="WP_136336780.1">
    <property type="nucleotide sequence ID" value="NZ_QXMP01000030.1"/>
</dbReference>
<evidence type="ECO:0000313" key="1">
    <source>
        <dbReference type="EMBL" id="THD66710.1"/>
    </source>
</evidence>
<dbReference type="AlphaFoldDB" id="A0A4S3LYM5"/>
<gene>
    <name evidence="1" type="ORF">E7Z59_13075</name>
</gene>
<proteinExistence type="predicted"/>
<dbReference type="EMBL" id="SSMC01000003">
    <property type="protein sequence ID" value="THD66710.1"/>
    <property type="molecule type" value="Genomic_DNA"/>
</dbReference>
<sequence>MRTIMIPTDLSSGSLKIAEESFKIFPDEILNIVFVFPYRLPGSATELYWYSPSKIINEYTDQDFHQMKDELVRNHYPNISTISVEIFTGINSRAFNNFRSHHQIESAIVPQKGFLDFSKIDTYDPRKLIFKTIPNVHEISITKDSIAPQSIHQQNSGILSLIKRVLRN</sequence>
<reference evidence="1 2" key="1">
    <citation type="submission" date="2019-04" db="EMBL/GenBank/DDBJ databases">
        <title>Draft genome sequence of Robertkochia marina CC-AMO-30D.</title>
        <authorList>
            <person name="Hameed A."/>
            <person name="Lin S.-Y."/>
            <person name="Shahina M."/>
            <person name="Lai W.-A."/>
            <person name="Young C.-C."/>
        </authorList>
    </citation>
    <scope>NUCLEOTIDE SEQUENCE [LARGE SCALE GENOMIC DNA]</scope>
    <source>
        <strain evidence="1 2">CC-AMO-30D</strain>
    </source>
</reference>
<organism evidence="1 2">
    <name type="scientific">Robertkochia marina</name>
    <dbReference type="NCBI Taxonomy" id="1227945"/>
    <lineage>
        <taxon>Bacteria</taxon>
        <taxon>Pseudomonadati</taxon>
        <taxon>Bacteroidota</taxon>
        <taxon>Flavobacteriia</taxon>
        <taxon>Flavobacteriales</taxon>
        <taxon>Flavobacteriaceae</taxon>
        <taxon>Robertkochia</taxon>
    </lineage>
</organism>
<accession>A0A4S3LYM5</accession>
<dbReference type="OrthoDB" id="893860at2"/>
<dbReference type="Proteomes" id="UP000305939">
    <property type="component" value="Unassembled WGS sequence"/>
</dbReference>
<evidence type="ECO:0000313" key="2">
    <source>
        <dbReference type="Proteomes" id="UP000305939"/>
    </source>
</evidence>